<dbReference type="GO" id="GO:0003677">
    <property type="term" value="F:DNA binding"/>
    <property type="evidence" value="ECO:0007669"/>
    <property type="project" value="InterPro"/>
</dbReference>
<name>A0A2W5RB39_ANCNO</name>
<gene>
    <name evidence="2" type="ORF">DI549_00675</name>
</gene>
<dbReference type="InterPro" id="IPR010982">
    <property type="entry name" value="Lambda_DNA-bd_dom_sf"/>
</dbReference>
<dbReference type="PROSITE" id="PS50943">
    <property type="entry name" value="HTH_CROC1"/>
    <property type="match status" value="1"/>
</dbReference>
<dbReference type="AlphaFoldDB" id="A0A2W5RB39"/>
<reference evidence="2 3" key="1">
    <citation type="submission" date="2017-08" db="EMBL/GenBank/DDBJ databases">
        <title>Infants hospitalized years apart are colonized by the same room-sourced microbial strains.</title>
        <authorList>
            <person name="Brooks B."/>
            <person name="Olm M.R."/>
            <person name="Firek B.A."/>
            <person name="Baker R."/>
            <person name="Thomas B.C."/>
            <person name="Morowitz M.J."/>
            <person name="Banfield J.F."/>
        </authorList>
    </citation>
    <scope>NUCLEOTIDE SEQUENCE [LARGE SCALE GENOMIC DNA]</scope>
    <source>
        <strain evidence="2">S2_005_001_R2_27</strain>
    </source>
</reference>
<feature type="domain" description="HTH cro/C1-type" evidence="1">
    <location>
        <begin position="24"/>
        <end position="74"/>
    </location>
</feature>
<proteinExistence type="predicted"/>
<organism evidence="2 3">
    <name type="scientific">Ancylobacter novellus</name>
    <name type="common">Thiobacillus novellus</name>
    <dbReference type="NCBI Taxonomy" id="921"/>
    <lineage>
        <taxon>Bacteria</taxon>
        <taxon>Pseudomonadati</taxon>
        <taxon>Pseudomonadota</taxon>
        <taxon>Alphaproteobacteria</taxon>
        <taxon>Hyphomicrobiales</taxon>
        <taxon>Xanthobacteraceae</taxon>
        <taxon>Ancylobacter</taxon>
    </lineage>
</organism>
<dbReference type="CDD" id="cd00093">
    <property type="entry name" value="HTH_XRE"/>
    <property type="match status" value="1"/>
</dbReference>
<dbReference type="InterPro" id="IPR001387">
    <property type="entry name" value="Cro/C1-type_HTH"/>
</dbReference>
<evidence type="ECO:0000259" key="1">
    <source>
        <dbReference type="PROSITE" id="PS50943"/>
    </source>
</evidence>
<dbReference type="Gene3D" id="1.10.260.40">
    <property type="entry name" value="lambda repressor-like DNA-binding domains"/>
    <property type="match status" value="1"/>
</dbReference>
<dbReference type="Proteomes" id="UP000248887">
    <property type="component" value="Unassembled WGS sequence"/>
</dbReference>
<evidence type="ECO:0000313" key="2">
    <source>
        <dbReference type="EMBL" id="PZQ86049.1"/>
    </source>
</evidence>
<dbReference type="Pfam" id="PF13560">
    <property type="entry name" value="HTH_31"/>
    <property type="match status" value="1"/>
</dbReference>
<dbReference type="SMART" id="SM00530">
    <property type="entry name" value="HTH_XRE"/>
    <property type="match status" value="1"/>
</dbReference>
<accession>A0A2W5RB39</accession>
<evidence type="ECO:0000313" key="3">
    <source>
        <dbReference type="Proteomes" id="UP000248887"/>
    </source>
</evidence>
<dbReference type="SUPFAM" id="SSF47413">
    <property type="entry name" value="lambda repressor-like DNA-binding domains"/>
    <property type="match status" value="1"/>
</dbReference>
<comment type="caution">
    <text evidence="2">The sequence shown here is derived from an EMBL/GenBank/DDBJ whole genome shotgun (WGS) entry which is preliminary data.</text>
</comment>
<sequence>MTQPDAIHSGKTPRRNHYIPEWAERRGLTKAEIARATGADKGLVSRWFNQRIIPSERYLEVLAGVLEADEPAALFRDPYEDWLSRFFAGRSEEERQRMMTTLEAAFPRKHA</sequence>
<dbReference type="EMBL" id="QFQD01000001">
    <property type="protein sequence ID" value="PZQ86049.1"/>
    <property type="molecule type" value="Genomic_DNA"/>
</dbReference>
<protein>
    <submittedName>
        <fullName evidence="2">XRE family transcriptional regulator</fullName>
    </submittedName>
</protein>